<keyword evidence="8" id="KW-0539">Nucleus</keyword>
<evidence type="ECO:0000256" key="5">
    <source>
        <dbReference type="ARBA" id="ARBA00023015"/>
    </source>
</evidence>
<evidence type="ECO:0000256" key="4">
    <source>
        <dbReference type="ARBA" id="ARBA00022679"/>
    </source>
</evidence>
<dbReference type="InterPro" id="IPR016177">
    <property type="entry name" value="DNA-bd_dom_sf"/>
</dbReference>
<dbReference type="GO" id="GO:0006004">
    <property type="term" value="P:fucose metabolic process"/>
    <property type="evidence" value="ECO:0007669"/>
    <property type="project" value="UniProtKB-KW"/>
</dbReference>
<feature type="region of interest" description="Disordered" evidence="12">
    <location>
        <begin position="276"/>
        <end position="316"/>
    </location>
</feature>
<feature type="region of interest" description="Disordered" evidence="12">
    <location>
        <begin position="551"/>
        <end position="592"/>
    </location>
</feature>
<evidence type="ECO:0000256" key="11">
    <source>
        <dbReference type="ARBA" id="ARBA00030350"/>
    </source>
</evidence>
<comment type="similarity">
    <text evidence="2">Belongs to the glycosyltransferase GT106 family.</text>
</comment>
<evidence type="ECO:0000259" key="14">
    <source>
        <dbReference type="PROSITE" id="PS51032"/>
    </source>
</evidence>
<dbReference type="OrthoDB" id="1718146at2759"/>
<dbReference type="PROSITE" id="PS51032">
    <property type="entry name" value="AP2_ERF"/>
    <property type="match status" value="1"/>
</dbReference>
<dbReference type="SUPFAM" id="SSF54171">
    <property type="entry name" value="DNA-binding domain"/>
    <property type="match status" value="1"/>
</dbReference>
<keyword evidence="3" id="KW-0328">Glycosyltransferase</keyword>
<dbReference type="GO" id="GO:0003677">
    <property type="term" value="F:DNA binding"/>
    <property type="evidence" value="ECO:0007669"/>
    <property type="project" value="UniProtKB-KW"/>
</dbReference>
<dbReference type="AlphaFoldDB" id="A0A6G1CIW6"/>
<gene>
    <name evidence="15" type="ORF">E2562_026252</name>
</gene>
<dbReference type="GO" id="GO:0016757">
    <property type="term" value="F:glycosyltransferase activity"/>
    <property type="evidence" value="ECO:0007669"/>
    <property type="project" value="UniProtKB-KW"/>
</dbReference>
<dbReference type="Gene3D" id="3.30.730.10">
    <property type="entry name" value="AP2/ERF domain"/>
    <property type="match status" value="1"/>
</dbReference>
<evidence type="ECO:0000313" key="16">
    <source>
        <dbReference type="Proteomes" id="UP000479710"/>
    </source>
</evidence>
<evidence type="ECO:0000256" key="12">
    <source>
        <dbReference type="SAM" id="MobiDB-lite"/>
    </source>
</evidence>
<evidence type="ECO:0000256" key="7">
    <source>
        <dbReference type="ARBA" id="ARBA00023163"/>
    </source>
</evidence>
<keyword evidence="7" id="KW-0804">Transcription</keyword>
<evidence type="ECO:0000256" key="1">
    <source>
        <dbReference type="ARBA" id="ARBA00004123"/>
    </source>
</evidence>
<keyword evidence="10" id="KW-0119">Carbohydrate metabolism</keyword>
<dbReference type="Pfam" id="PF00847">
    <property type="entry name" value="AP2"/>
    <property type="match status" value="1"/>
</dbReference>
<dbReference type="GO" id="GO:0003700">
    <property type="term" value="F:DNA-binding transcription factor activity"/>
    <property type="evidence" value="ECO:0007669"/>
    <property type="project" value="InterPro"/>
</dbReference>
<dbReference type="CDD" id="cd00018">
    <property type="entry name" value="AP2"/>
    <property type="match status" value="1"/>
</dbReference>
<dbReference type="GO" id="GO:0005634">
    <property type="term" value="C:nucleus"/>
    <property type="evidence" value="ECO:0007669"/>
    <property type="project" value="UniProtKB-SubCell"/>
</dbReference>
<feature type="domain" description="AP2/ERF" evidence="14">
    <location>
        <begin position="421"/>
        <end position="478"/>
    </location>
</feature>
<proteinExistence type="inferred from homology"/>
<dbReference type="SMART" id="SM00380">
    <property type="entry name" value="AP2"/>
    <property type="match status" value="1"/>
</dbReference>
<dbReference type="InterPro" id="IPR001471">
    <property type="entry name" value="AP2/ERF_dom"/>
</dbReference>
<evidence type="ECO:0000256" key="13">
    <source>
        <dbReference type="SAM" id="Phobius"/>
    </source>
</evidence>
<dbReference type="EMBL" id="SPHZ02000009">
    <property type="protein sequence ID" value="KAF0900011.1"/>
    <property type="molecule type" value="Genomic_DNA"/>
</dbReference>
<keyword evidence="13" id="KW-1133">Transmembrane helix</keyword>
<dbReference type="PRINTS" id="PR00367">
    <property type="entry name" value="ETHRSPELEMNT"/>
</dbReference>
<dbReference type="Proteomes" id="UP000479710">
    <property type="component" value="Unassembled WGS sequence"/>
</dbReference>
<keyword evidence="6" id="KW-0238">DNA-binding</keyword>
<evidence type="ECO:0000256" key="3">
    <source>
        <dbReference type="ARBA" id="ARBA00022676"/>
    </source>
</evidence>
<feature type="transmembrane region" description="Helical" evidence="13">
    <location>
        <begin position="63"/>
        <end position="80"/>
    </location>
</feature>
<dbReference type="GO" id="GO:0009873">
    <property type="term" value="P:ethylene-activated signaling pathway"/>
    <property type="evidence" value="ECO:0007669"/>
    <property type="project" value="InterPro"/>
</dbReference>
<feature type="compositionally biased region" description="Low complexity" evidence="12">
    <location>
        <begin position="395"/>
        <end position="418"/>
    </location>
</feature>
<evidence type="ECO:0000313" key="15">
    <source>
        <dbReference type="EMBL" id="KAF0900011.1"/>
    </source>
</evidence>
<keyword evidence="16" id="KW-1185">Reference proteome</keyword>
<dbReference type="InterPro" id="IPR036955">
    <property type="entry name" value="AP2/ERF_dom_sf"/>
</dbReference>
<organism evidence="15 16">
    <name type="scientific">Oryza meyeriana var. granulata</name>
    <dbReference type="NCBI Taxonomy" id="110450"/>
    <lineage>
        <taxon>Eukaryota</taxon>
        <taxon>Viridiplantae</taxon>
        <taxon>Streptophyta</taxon>
        <taxon>Embryophyta</taxon>
        <taxon>Tracheophyta</taxon>
        <taxon>Spermatophyta</taxon>
        <taxon>Magnoliopsida</taxon>
        <taxon>Liliopsida</taxon>
        <taxon>Poales</taxon>
        <taxon>Poaceae</taxon>
        <taxon>BOP clade</taxon>
        <taxon>Oryzoideae</taxon>
        <taxon>Oryzeae</taxon>
        <taxon>Oryzinae</taxon>
        <taxon>Oryza</taxon>
        <taxon>Oryza meyeriana</taxon>
    </lineage>
</organism>
<keyword evidence="13" id="KW-0812">Transmembrane</keyword>
<sequence length="592" mass="64346">MTCWAHIASGPHPDEHTLCLSPLAQTATGSGVQAAAAIRSGASRDEAMSSAVAAWWAHRRIRILLPVLFLAPALFFLLSAPTSPPFFTLPASREETPSGSGVIWAQRRVVEWRPCGWWRTAMPAPCRRNGYVRIDCYGGLNQLRRDLCDGLAVARLLNATMVLPKFEVAAYWNESSGFADVFDVDYFIEQTRGYVEVVKEMPEEIASKDPFKSNAKDTEETVLDEMGFRNQHGGWAQWREAGSRTDMHRGLAFCFFCILFSAFASQAEATRVDRLREASDPGHHRRRKRAAGASSPPRHDDQRPPPTTLPVAAGAHVTGGGGGAWCSTVLEEDVELAVIVAALTHVISSTAAEPTTAVFPPATAAQQRGDAMGTMFGQQDNSIVLSMNHLVWRAASTSTSTPSPSPEQQQQLQGAAGARPRYRGVRQRPWGKWAAEIRDPVKAARVWLGTFDTAEDAARAYDAAAVRFKGAKAKVNFPDQLHAQLPPHHHHQAITPPPPVHLRPRLSLAGQSTTPAPAAVAQSRGEFPDLSRYAHILQSGDVEYGFHAGVSAGLTPGGQSSSPSSMTPAPPSEDRREDDLNQEKKPPLDHLI</sequence>
<dbReference type="Pfam" id="PF10250">
    <property type="entry name" value="O-FucT"/>
    <property type="match status" value="1"/>
</dbReference>
<reference evidence="15 16" key="1">
    <citation type="submission" date="2019-11" db="EMBL/GenBank/DDBJ databases">
        <title>Whole genome sequence of Oryza granulata.</title>
        <authorList>
            <person name="Li W."/>
        </authorList>
    </citation>
    <scope>NUCLEOTIDE SEQUENCE [LARGE SCALE GENOMIC DNA]</scope>
    <source>
        <strain evidence="16">cv. Menghai</strain>
        <tissue evidence="15">Leaf</tissue>
    </source>
</reference>
<evidence type="ECO:0000256" key="8">
    <source>
        <dbReference type="ARBA" id="ARBA00023242"/>
    </source>
</evidence>
<dbReference type="PANTHER" id="PTHR31190:SF462">
    <property type="entry name" value="ETHYLENE-RESPONSIVE TRANSCRIPTION FACTOR ERF112"/>
    <property type="match status" value="1"/>
</dbReference>
<keyword evidence="13" id="KW-0472">Membrane</keyword>
<keyword evidence="4" id="KW-0808">Transferase</keyword>
<keyword evidence="5" id="KW-0805">Transcription regulation</keyword>
<dbReference type="FunFam" id="3.30.730.10:FF:000001">
    <property type="entry name" value="Ethylene-responsive transcription factor 2"/>
    <property type="match status" value="1"/>
</dbReference>
<dbReference type="InterPro" id="IPR044808">
    <property type="entry name" value="ERF_plant"/>
</dbReference>
<dbReference type="PANTHER" id="PTHR31190">
    <property type="entry name" value="DNA-BINDING DOMAIN"/>
    <property type="match status" value="1"/>
</dbReference>
<feature type="region of interest" description="Disordered" evidence="12">
    <location>
        <begin position="395"/>
        <end position="424"/>
    </location>
</feature>
<dbReference type="InterPro" id="IPR019378">
    <property type="entry name" value="GDP-Fuc_O-FucTrfase"/>
</dbReference>
<protein>
    <recommendedName>
        <fullName evidence="11">O-fucosyltransferase family protein</fullName>
    </recommendedName>
</protein>
<feature type="compositionally biased region" description="Basic and acidic residues" evidence="12">
    <location>
        <begin position="572"/>
        <end position="592"/>
    </location>
</feature>
<evidence type="ECO:0000256" key="2">
    <source>
        <dbReference type="ARBA" id="ARBA00007737"/>
    </source>
</evidence>
<accession>A0A6G1CIW6</accession>
<comment type="caution">
    <text evidence="15">The sequence shown here is derived from an EMBL/GenBank/DDBJ whole genome shotgun (WGS) entry which is preliminary data.</text>
</comment>
<evidence type="ECO:0000256" key="9">
    <source>
        <dbReference type="ARBA" id="ARBA00023253"/>
    </source>
</evidence>
<name>A0A6G1CIW6_9ORYZ</name>
<evidence type="ECO:0000256" key="10">
    <source>
        <dbReference type="ARBA" id="ARBA00023277"/>
    </source>
</evidence>
<evidence type="ECO:0000256" key="6">
    <source>
        <dbReference type="ARBA" id="ARBA00023125"/>
    </source>
</evidence>
<keyword evidence="9" id="KW-0294">Fucose metabolism</keyword>
<comment type="subcellular location">
    <subcellularLocation>
        <location evidence="1">Nucleus</location>
    </subcellularLocation>
</comment>